<accession>A0A7W7T7A7</accession>
<name>A0A7W7T7A7_9PSEU</name>
<organism evidence="1 2">
    <name type="scientific">Saccharothrix violaceirubra</name>
    <dbReference type="NCBI Taxonomy" id="413306"/>
    <lineage>
        <taxon>Bacteria</taxon>
        <taxon>Bacillati</taxon>
        <taxon>Actinomycetota</taxon>
        <taxon>Actinomycetes</taxon>
        <taxon>Pseudonocardiales</taxon>
        <taxon>Pseudonocardiaceae</taxon>
        <taxon>Saccharothrix</taxon>
    </lineage>
</organism>
<sequence>MAGLTVYEPDEEDGDVDSLPWAVTFEARVGEEWASFLCGPYDRAEAIELAESVLAQDSSVSAVVEPLMPVESAQDVLDAVAEMRADEE</sequence>
<proteinExistence type="predicted"/>
<gene>
    <name evidence="1" type="ORF">F4559_005225</name>
</gene>
<reference evidence="1 2" key="1">
    <citation type="submission" date="2020-08" db="EMBL/GenBank/DDBJ databases">
        <title>Sequencing the genomes of 1000 actinobacteria strains.</title>
        <authorList>
            <person name="Klenk H.-P."/>
        </authorList>
    </citation>
    <scope>NUCLEOTIDE SEQUENCE [LARGE SCALE GENOMIC DNA]</scope>
    <source>
        <strain evidence="1 2">DSM 45084</strain>
    </source>
</reference>
<evidence type="ECO:0000313" key="2">
    <source>
        <dbReference type="Proteomes" id="UP000542674"/>
    </source>
</evidence>
<dbReference type="AlphaFoldDB" id="A0A7W7T7A7"/>
<dbReference type="Proteomes" id="UP000542674">
    <property type="component" value="Unassembled WGS sequence"/>
</dbReference>
<dbReference type="RefSeq" id="WP_184672896.1">
    <property type="nucleotide sequence ID" value="NZ_BAABAI010000016.1"/>
</dbReference>
<dbReference type="EMBL" id="JACHJS010000001">
    <property type="protein sequence ID" value="MBB4967866.1"/>
    <property type="molecule type" value="Genomic_DNA"/>
</dbReference>
<comment type="caution">
    <text evidence="1">The sequence shown here is derived from an EMBL/GenBank/DDBJ whole genome shotgun (WGS) entry which is preliminary data.</text>
</comment>
<protein>
    <submittedName>
        <fullName evidence="1">Uncharacterized protein</fullName>
    </submittedName>
</protein>
<evidence type="ECO:0000313" key="1">
    <source>
        <dbReference type="EMBL" id="MBB4967866.1"/>
    </source>
</evidence>
<keyword evidence="2" id="KW-1185">Reference proteome</keyword>